<comment type="caution">
    <text evidence="3">The sequence shown here is derived from an EMBL/GenBank/DDBJ whole genome shotgun (WGS) entry which is preliminary data.</text>
</comment>
<evidence type="ECO:0000256" key="2">
    <source>
        <dbReference type="SAM" id="SignalP"/>
    </source>
</evidence>
<keyword evidence="2" id="KW-0732">Signal</keyword>
<dbReference type="SUPFAM" id="SSF50386">
    <property type="entry name" value="STI-like"/>
    <property type="match status" value="1"/>
</dbReference>
<evidence type="ECO:0000256" key="1">
    <source>
        <dbReference type="ARBA" id="ARBA00005440"/>
    </source>
</evidence>
<organism evidence="3 4">
    <name type="scientific">Heracleum sosnowskyi</name>
    <dbReference type="NCBI Taxonomy" id="360622"/>
    <lineage>
        <taxon>Eukaryota</taxon>
        <taxon>Viridiplantae</taxon>
        <taxon>Streptophyta</taxon>
        <taxon>Embryophyta</taxon>
        <taxon>Tracheophyta</taxon>
        <taxon>Spermatophyta</taxon>
        <taxon>Magnoliopsida</taxon>
        <taxon>eudicotyledons</taxon>
        <taxon>Gunneridae</taxon>
        <taxon>Pentapetalae</taxon>
        <taxon>asterids</taxon>
        <taxon>campanulids</taxon>
        <taxon>Apiales</taxon>
        <taxon>Apiaceae</taxon>
        <taxon>Apioideae</taxon>
        <taxon>apioid superclade</taxon>
        <taxon>Tordylieae</taxon>
        <taxon>Tordyliinae</taxon>
        <taxon>Heracleum</taxon>
    </lineage>
</organism>
<dbReference type="InterPro" id="IPR002160">
    <property type="entry name" value="Prot_inh_Kunz-lg"/>
</dbReference>
<reference evidence="3" key="1">
    <citation type="submission" date="2023-02" db="EMBL/GenBank/DDBJ databases">
        <title>Genome of toxic invasive species Heracleum sosnowskyi carries increased number of genes despite the absence of recent whole-genome duplications.</title>
        <authorList>
            <person name="Schelkunov M."/>
            <person name="Shtratnikova V."/>
            <person name="Makarenko M."/>
            <person name="Klepikova A."/>
            <person name="Omelchenko D."/>
            <person name="Novikova G."/>
            <person name="Obukhova E."/>
            <person name="Bogdanov V."/>
            <person name="Penin A."/>
            <person name="Logacheva M."/>
        </authorList>
    </citation>
    <scope>NUCLEOTIDE SEQUENCE</scope>
    <source>
        <strain evidence="3">Hsosn_3</strain>
        <tissue evidence="3">Leaf</tissue>
    </source>
</reference>
<accession>A0AAD8JI79</accession>
<protein>
    <submittedName>
        <fullName evidence="3">Uncharacterized protein</fullName>
    </submittedName>
</protein>
<sequence length="208" mass="23304">MKKVFFCLSVLLYAFCVAAADLDPVFDMTNDKLLTGVDYFLIPTLGGSKGGGITLASIRNKTCPLDVAQDESLYEEGLWMKIHPVNIKKGVSGRVVRESTDVTIRFSSTKTCGKSAIWKVDKYDKLRKRYFVTVGGVKGDDKNQRGWFRIVKQRFDYKIIYCSQEHCISSGPCDVICKNVGAYNEHGTTLVALTDEPFLVFFEKVIKG</sequence>
<gene>
    <name evidence="3" type="ORF">POM88_003833</name>
</gene>
<dbReference type="SMART" id="SM00452">
    <property type="entry name" value="STI"/>
    <property type="match status" value="1"/>
</dbReference>
<reference evidence="3" key="2">
    <citation type="submission" date="2023-05" db="EMBL/GenBank/DDBJ databases">
        <authorList>
            <person name="Schelkunov M.I."/>
        </authorList>
    </citation>
    <scope>NUCLEOTIDE SEQUENCE</scope>
    <source>
        <strain evidence="3">Hsosn_3</strain>
        <tissue evidence="3">Leaf</tissue>
    </source>
</reference>
<dbReference type="PRINTS" id="PR00291">
    <property type="entry name" value="KUNITZINHBTR"/>
</dbReference>
<evidence type="ECO:0000313" key="3">
    <source>
        <dbReference type="EMBL" id="KAK1404228.1"/>
    </source>
</evidence>
<name>A0AAD8JI79_9APIA</name>
<dbReference type="EMBL" id="JAUIZM010000001">
    <property type="protein sequence ID" value="KAK1404228.1"/>
    <property type="molecule type" value="Genomic_DNA"/>
</dbReference>
<dbReference type="Proteomes" id="UP001237642">
    <property type="component" value="Unassembled WGS sequence"/>
</dbReference>
<dbReference type="Gene3D" id="2.80.10.50">
    <property type="match status" value="1"/>
</dbReference>
<keyword evidence="4" id="KW-1185">Reference proteome</keyword>
<dbReference type="InterPro" id="IPR011065">
    <property type="entry name" value="Kunitz_inhibitor_STI-like_sf"/>
</dbReference>
<feature type="signal peptide" evidence="2">
    <location>
        <begin position="1"/>
        <end position="20"/>
    </location>
</feature>
<comment type="similarity">
    <text evidence="1">Belongs to the protease inhibitor I3 (leguminous Kunitz-type inhibitor) family.</text>
</comment>
<dbReference type="PANTHER" id="PTHR33107:SF5">
    <property type="entry name" value="KUNITZ TRYPSIN INHIBITOR 5"/>
    <property type="match status" value="1"/>
</dbReference>
<dbReference type="PANTHER" id="PTHR33107">
    <property type="entry name" value="KUNITZ TRYPSIN INHIBITOR 2"/>
    <property type="match status" value="1"/>
</dbReference>
<proteinExistence type="inferred from homology"/>
<evidence type="ECO:0000313" key="4">
    <source>
        <dbReference type="Proteomes" id="UP001237642"/>
    </source>
</evidence>
<feature type="chain" id="PRO_5042061312" evidence="2">
    <location>
        <begin position="21"/>
        <end position="208"/>
    </location>
</feature>
<dbReference type="Pfam" id="PF00197">
    <property type="entry name" value="Kunitz_legume"/>
    <property type="match status" value="1"/>
</dbReference>
<dbReference type="GO" id="GO:0004866">
    <property type="term" value="F:endopeptidase inhibitor activity"/>
    <property type="evidence" value="ECO:0007669"/>
    <property type="project" value="InterPro"/>
</dbReference>
<dbReference type="AlphaFoldDB" id="A0AAD8JI79"/>